<gene>
    <name evidence="2" type="ORF">GXP67_30625</name>
</gene>
<name>A0A6C0GS60_9BACT</name>
<dbReference type="Proteomes" id="UP000480178">
    <property type="component" value="Chromosome"/>
</dbReference>
<dbReference type="RefSeq" id="WP_162446669.1">
    <property type="nucleotide sequence ID" value="NZ_CP048222.1"/>
</dbReference>
<accession>A0A6C0GS60</accession>
<feature type="compositionally biased region" description="Low complexity" evidence="1">
    <location>
        <begin position="104"/>
        <end position="118"/>
    </location>
</feature>
<protein>
    <submittedName>
        <fullName evidence="2">DUF3127 domain-containing protein</fullName>
    </submittedName>
</protein>
<dbReference type="KEGG" id="rhoz:GXP67_30625"/>
<dbReference type="InterPro" id="IPR021474">
    <property type="entry name" value="DUF3127"/>
</dbReference>
<evidence type="ECO:0000313" key="3">
    <source>
        <dbReference type="Proteomes" id="UP000480178"/>
    </source>
</evidence>
<keyword evidence="3" id="KW-1185">Reference proteome</keyword>
<dbReference type="EMBL" id="CP048222">
    <property type="protein sequence ID" value="QHT70694.1"/>
    <property type="molecule type" value="Genomic_DNA"/>
</dbReference>
<proteinExistence type="predicted"/>
<reference evidence="2 3" key="1">
    <citation type="submission" date="2020-01" db="EMBL/GenBank/DDBJ databases">
        <authorList>
            <person name="Kim M.K."/>
        </authorList>
    </citation>
    <scope>NUCLEOTIDE SEQUENCE [LARGE SCALE GENOMIC DNA]</scope>
    <source>
        <strain evidence="2 3">172606-1</strain>
    </source>
</reference>
<dbReference type="Pfam" id="PF11325">
    <property type="entry name" value="DUF3127"/>
    <property type="match status" value="1"/>
</dbReference>
<feature type="region of interest" description="Disordered" evidence="1">
    <location>
        <begin position="104"/>
        <end position="137"/>
    </location>
</feature>
<dbReference type="AlphaFoldDB" id="A0A6C0GS60"/>
<organism evidence="2 3">
    <name type="scientific">Rhodocytophaga rosea</name>
    <dbReference type="NCBI Taxonomy" id="2704465"/>
    <lineage>
        <taxon>Bacteria</taxon>
        <taxon>Pseudomonadati</taxon>
        <taxon>Bacteroidota</taxon>
        <taxon>Cytophagia</taxon>
        <taxon>Cytophagales</taxon>
        <taxon>Rhodocytophagaceae</taxon>
        <taxon>Rhodocytophaga</taxon>
    </lineage>
</organism>
<dbReference type="SUPFAM" id="SSF50249">
    <property type="entry name" value="Nucleic acid-binding proteins"/>
    <property type="match status" value="1"/>
</dbReference>
<dbReference type="InterPro" id="IPR012340">
    <property type="entry name" value="NA-bd_OB-fold"/>
</dbReference>
<evidence type="ECO:0000313" key="2">
    <source>
        <dbReference type="EMBL" id="QHT70694.1"/>
    </source>
</evidence>
<sequence length="137" mass="15346">MSFELTGKIVEIMPTQQVSGKFQKREFVMEHAENPQYPEYIKFEFVQDKCDLLDKFAAGQQVEVVFNLKGRKWTDAKGEVKYFNTLQAWKINTAGQAVAAPVAGNAQAKAKAPQAQAAKPYTDWAPNGEDSDNDLPF</sequence>
<evidence type="ECO:0000256" key="1">
    <source>
        <dbReference type="SAM" id="MobiDB-lite"/>
    </source>
</evidence>